<comment type="catalytic activity">
    <reaction evidence="9">
        <text>ITP + H2O = IMP + diphosphate + H(+)</text>
        <dbReference type="Rhea" id="RHEA:29399"/>
        <dbReference type="ChEBI" id="CHEBI:15377"/>
        <dbReference type="ChEBI" id="CHEBI:15378"/>
        <dbReference type="ChEBI" id="CHEBI:33019"/>
        <dbReference type="ChEBI" id="CHEBI:58053"/>
        <dbReference type="ChEBI" id="CHEBI:61402"/>
        <dbReference type="EC" id="3.6.1.66"/>
    </reaction>
    <physiologicalReaction direction="left-to-right" evidence="9">
        <dbReference type="Rhea" id="RHEA:29400"/>
    </physiologicalReaction>
</comment>
<dbReference type="FunFam" id="3.90.950.10:FF:000003">
    <property type="entry name" value="Inosine triphosphate pyrophosphatase"/>
    <property type="match status" value="1"/>
</dbReference>
<keyword evidence="3 12" id="KW-0479">Metal-binding</keyword>
<feature type="binding site" evidence="12">
    <location>
        <position position="50"/>
    </location>
    <ligand>
        <name>ITP</name>
        <dbReference type="ChEBI" id="CHEBI:61402"/>
    </ligand>
</feature>
<evidence type="ECO:0000256" key="11">
    <source>
        <dbReference type="ARBA" id="ARBA00093271"/>
    </source>
</evidence>
<comment type="caution">
    <text evidence="14">The sequence shown here is derived from an EMBL/GenBank/DDBJ whole genome shotgun (WGS) entry which is preliminary data.</text>
</comment>
<comment type="cofactor">
    <cofactor evidence="12">
        <name>Mg(2+)</name>
        <dbReference type="ChEBI" id="CHEBI:18420"/>
    </cofactor>
    <cofactor evidence="12">
        <name>Mn(2+)</name>
        <dbReference type="ChEBI" id="CHEBI:29035"/>
    </cofactor>
    <text evidence="12">Binds 1 divalent metal cation per subunit; can use either Mg(2+) or Mn(2+).</text>
</comment>
<comment type="catalytic activity">
    <reaction evidence="12">
        <text>XTP + H2O = XMP + diphosphate + H(+)</text>
        <dbReference type="Rhea" id="RHEA:28610"/>
        <dbReference type="ChEBI" id="CHEBI:15377"/>
        <dbReference type="ChEBI" id="CHEBI:15378"/>
        <dbReference type="ChEBI" id="CHEBI:33019"/>
        <dbReference type="ChEBI" id="CHEBI:57464"/>
        <dbReference type="ChEBI" id="CHEBI:61314"/>
        <dbReference type="EC" id="3.6.1.66"/>
    </reaction>
</comment>
<evidence type="ECO:0000256" key="3">
    <source>
        <dbReference type="ARBA" id="ARBA00022723"/>
    </source>
</evidence>
<evidence type="ECO:0000256" key="12">
    <source>
        <dbReference type="HAMAP-Rule" id="MF_03148"/>
    </source>
</evidence>
<dbReference type="CDD" id="cd00515">
    <property type="entry name" value="HAM1"/>
    <property type="match status" value="1"/>
</dbReference>
<gene>
    <name evidence="14" type="ORF">NLI96_g8959</name>
</gene>
<feature type="binding site" evidence="12">
    <location>
        <begin position="170"/>
        <end position="171"/>
    </location>
    <ligand>
        <name>ITP</name>
        <dbReference type="ChEBI" id="CHEBI:61402"/>
    </ligand>
</feature>
<keyword evidence="12" id="KW-0464">Manganese</keyword>
<feature type="binding site" evidence="12">
    <location>
        <position position="165"/>
    </location>
    <ligand>
        <name>ITP</name>
        <dbReference type="ChEBI" id="CHEBI:61402"/>
    </ligand>
</feature>
<evidence type="ECO:0000313" key="14">
    <source>
        <dbReference type="EMBL" id="KAJ3479566.1"/>
    </source>
</evidence>
<dbReference type="GO" id="GO:0036222">
    <property type="term" value="F:XTP diphosphatase activity"/>
    <property type="evidence" value="ECO:0007669"/>
    <property type="project" value="UniProtKB-UniRule"/>
</dbReference>
<keyword evidence="4 12" id="KW-0547">Nucleotide-binding</keyword>
<keyword evidence="15" id="KW-1185">Reference proteome</keyword>
<keyword evidence="12" id="KW-0539">Nucleus</keyword>
<reference evidence="14" key="1">
    <citation type="submission" date="2022-07" db="EMBL/GenBank/DDBJ databases">
        <title>Genome Sequence of Physisporinus lineatus.</title>
        <authorList>
            <person name="Buettner E."/>
        </authorList>
    </citation>
    <scope>NUCLEOTIDE SEQUENCE</scope>
    <source>
        <strain evidence="14">VT162</strain>
    </source>
</reference>
<dbReference type="PANTHER" id="PTHR11067:SF9">
    <property type="entry name" value="INOSINE TRIPHOSPHATE PYROPHOSPHATASE"/>
    <property type="match status" value="1"/>
</dbReference>
<keyword evidence="6 12" id="KW-0460">Magnesium</keyword>
<dbReference type="AlphaFoldDB" id="A0AAD5V100"/>
<dbReference type="GO" id="GO:0009117">
    <property type="term" value="P:nucleotide metabolic process"/>
    <property type="evidence" value="ECO:0007669"/>
    <property type="project" value="UniProtKB-KW"/>
</dbReference>
<feature type="binding site" evidence="12">
    <location>
        <position position="38"/>
    </location>
    <ligand>
        <name>Mg(2+)</name>
        <dbReference type="ChEBI" id="CHEBI:18420"/>
    </ligand>
</feature>
<dbReference type="EC" id="3.6.1.66" evidence="12"/>
<evidence type="ECO:0000256" key="9">
    <source>
        <dbReference type="ARBA" id="ARBA00093218"/>
    </source>
</evidence>
<dbReference type="GO" id="GO:0035870">
    <property type="term" value="F:dITP diphosphatase activity"/>
    <property type="evidence" value="ECO:0007669"/>
    <property type="project" value="UniProtKB-UniRule"/>
</dbReference>
<dbReference type="InterPro" id="IPR002637">
    <property type="entry name" value="RdgB/HAM1"/>
</dbReference>
<dbReference type="InterPro" id="IPR027502">
    <property type="entry name" value="ITPase"/>
</dbReference>
<dbReference type="Gene3D" id="3.90.950.10">
    <property type="match status" value="1"/>
</dbReference>
<proteinExistence type="inferred from homology"/>
<feature type="binding site" evidence="12">
    <location>
        <position position="66"/>
    </location>
    <ligand>
        <name>Mg(2+)</name>
        <dbReference type="ChEBI" id="CHEBI:18420"/>
    </ligand>
</feature>
<evidence type="ECO:0000256" key="5">
    <source>
        <dbReference type="ARBA" id="ARBA00022801"/>
    </source>
</evidence>
<evidence type="ECO:0000256" key="6">
    <source>
        <dbReference type="ARBA" id="ARBA00022842"/>
    </source>
</evidence>
<comment type="function">
    <text evidence="8">Pyrophosphatase that hydrolyzes the non-canonical purine nucleotides inosine triphosphate (ITP), deoxyinosine triphosphate (dITP) as well as 2'-deoxy-N-6-hydroxylaminopurine triphosphate (dHAPTP) and xanthosine 5'-triphosphate (XTP) to their respective monophosphate derivatives. The enzyme does not distinguish between the deoxy- and ribose forms. Probably excludes non-canonical purines from RNA and DNA precursor pools, thus preventing their incorporation into RNA and DNA and avoiding chromosomal lesions.</text>
</comment>
<evidence type="ECO:0000256" key="1">
    <source>
        <dbReference type="ARBA" id="ARBA00008023"/>
    </source>
</evidence>
<dbReference type="PANTHER" id="PTHR11067">
    <property type="entry name" value="INOSINE TRIPHOSPHATE PYROPHOSPHATASE/HAM1 PROTEIN"/>
    <property type="match status" value="1"/>
</dbReference>
<comment type="similarity">
    <text evidence="1 12 13">Belongs to the HAM1 NTPase family.</text>
</comment>
<evidence type="ECO:0000256" key="4">
    <source>
        <dbReference type="ARBA" id="ARBA00022741"/>
    </source>
</evidence>
<evidence type="ECO:0000256" key="13">
    <source>
        <dbReference type="RuleBase" id="RU003781"/>
    </source>
</evidence>
<comment type="function">
    <text evidence="12">Pyrophosphatase that hydrolyzes non-canonical purine nucleotides such as inosine triphosphate (ITP), deoxyinosine triphosphate (dITP) or xanthosine 5'-triphosphate (XTP) to their respective monophosphate derivatives. The enzyme does not distinguish between the deoxy- and ribose forms. Probably excludes non-canonical purines from RNA and DNA precursor pools, thus preventing their incorporation into RNA and DNA and avoiding chromosomal lesions.</text>
</comment>
<evidence type="ECO:0000256" key="7">
    <source>
        <dbReference type="ARBA" id="ARBA00023080"/>
    </source>
</evidence>
<evidence type="ECO:0000256" key="8">
    <source>
        <dbReference type="ARBA" id="ARBA00054940"/>
    </source>
</evidence>
<evidence type="ECO:0000256" key="2">
    <source>
        <dbReference type="ARBA" id="ARBA00022490"/>
    </source>
</evidence>
<evidence type="ECO:0000256" key="10">
    <source>
        <dbReference type="ARBA" id="ARBA00093255"/>
    </source>
</evidence>
<keyword evidence="2 12" id="KW-0963">Cytoplasm</keyword>
<comment type="subcellular location">
    <subcellularLocation>
        <location evidence="12">Cytoplasm</location>
    </subcellularLocation>
    <subcellularLocation>
        <location evidence="12">Nucleus</location>
    </subcellularLocation>
</comment>
<dbReference type="GO" id="GO:0000166">
    <property type="term" value="F:nucleotide binding"/>
    <property type="evidence" value="ECO:0007669"/>
    <property type="project" value="UniProtKB-KW"/>
</dbReference>
<dbReference type="EMBL" id="JANAWD010000430">
    <property type="protein sequence ID" value="KAJ3479566.1"/>
    <property type="molecule type" value="Genomic_DNA"/>
</dbReference>
<dbReference type="GO" id="GO:0046872">
    <property type="term" value="F:metal ion binding"/>
    <property type="evidence" value="ECO:0007669"/>
    <property type="project" value="UniProtKB-KW"/>
</dbReference>
<keyword evidence="7 12" id="KW-0546">Nucleotide metabolism</keyword>
<comment type="subunit">
    <text evidence="12">Homodimer.</text>
</comment>
<feature type="binding site" evidence="12">
    <location>
        <begin position="142"/>
        <end position="145"/>
    </location>
    <ligand>
        <name>ITP</name>
        <dbReference type="ChEBI" id="CHEBI:61402"/>
    </ligand>
</feature>
<accession>A0AAD5V100</accession>
<dbReference type="Proteomes" id="UP001212997">
    <property type="component" value="Unassembled WGS sequence"/>
</dbReference>
<dbReference type="HAMAP" id="MF_03148">
    <property type="entry name" value="HAM1_NTPase"/>
    <property type="match status" value="1"/>
</dbReference>
<name>A0AAD5V100_9APHY</name>
<dbReference type="SUPFAM" id="SSF52972">
    <property type="entry name" value="ITPase-like"/>
    <property type="match status" value="1"/>
</dbReference>
<organism evidence="14 15">
    <name type="scientific">Meripilus lineatus</name>
    <dbReference type="NCBI Taxonomy" id="2056292"/>
    <lineage>
        <taxon>Eukaryota</taxon>
        <taxon>Fungi</taxon>
        <taxon>Dikarya</taxon>
        <taxon>Basidiomycota</taxon>
        <taxon>Agaricomycotina</taxon>
        <taxon>Agaricomycetes</taxon>
        <taxon>Polyporales</taxon>
        <taxon>Meripilaceae</taxon>
        <taxon>Meripilus</taxon>
    </lineage>
</organism>
<dbReference type="GO" id="GO:0005737">
    <property type="term" value="C:cytoplasm"/>
    <property type="evidence" value="ECO:0007669"/>
    <property type="project" value="UniProtKB-SubCell"/>
</dbReference>
<keyword evidence="5 12" id="KW-0378">Hydrolase</keyword>
<dbReference type="GO" id="GO:0009204">
    <property type="term" value="P:deoxyribonucleoside triphosphate catabolic process"/>
    <property type="evidence" value="ECO:0007669"/>
    <property type="project" value="UniProtKB-UniRule"/>
</dbReference>
<dbReference type="NCBIfam" id="TIGR00042">
    <property type="entry name" value="RdgB/HAM1 family non-canonical purine NTP pyrophosphatase"/>
    <property type="match status" value="1"/>
</dbReference>
<feature type="binding site" evidence="12">
    <location>
        <begin position="9"/>
        <end position="14"/>
    </location>
    <ligand>
        <name>ITP</name>
        <dbReference type="ChEBI" id="CHEBI:61402"/>
    </ligand>
</feature>
<comment type="catalytic activity">
    <reaction evidence="11">
        <text>N(6)-hydroxy-dATP + H2O = N(6)-hydroxy-dAMP + diphosphate + H(+)</text>
        <dbReference type="Rhea" id="RHEA:83971"/>
        <dbReference type="ChEBI" id="CHEBI:15377"/>
        <dbReference type="ChEBI" id="CHEBI:15378"/>
        <dbReference type="ChEBI" id="CHEBI:33019"/>
        <dbReference type="ChEBI" id="CHEBI:233529"/>
        <dbReference type="ChEBI" id="CHEBI:233530"/>
    </reaction>
    <physiologicalReaction direction="left-to-right" evidence="11">
        <dbReference type="Rhea" id="RHEA:83972"/>
    </physiologicalReaction>
</comment>
<feature type="binding site" evidence="12">
    <location>
        <begin position="66"/>
        <end position="67"/>
    </location>
    <ligand>
        <name>ITP</name>
        <dbReference type="ChEBI" id="CHEBI:61402"/>
    </ligand>
</feature>
<dbReference type="GO" id="GO:0005634">
    <property type="term" value="C:nucleus"/>
    <property type="evidence" value="ECO:0007669"/>
    <property type="project" value="UniProtKB-SubCell"/>
</dbReference>
<protein>
    <recommendedName>
        <fullName evidence="12">Inosine triphosphate pyrophosphatase</fullName>
        <shortName evidence="12">ITPase</shortName>
        <shortName evidence="12">Inosine triphosphatase</shortName>
        <ecNumber evidence="12">3.6.1.66</ecNumber>
    </recommendedName>
    <alternativeName>
        <fullName evidence="12">Non-canonical purine NTP pyrophosphatase</fullName>
    </alternativeName>
    <alternativeName>
        <fullName evidence="12">Non-standard purine NTP pyrophosphatase</fullName>
    </alternativeName>
    <alternativeName>
        <fullName evidence="12">Nucleoside-triphosphate diphosphatase</fullName>
    </alternativeName>
    <alternativeName>
        <fullName evidence="12">Nucleoside-triphosphate pyrophosphatase</fullName>
        <shortName evidence="12">NTPase</shortName>
    </alternativeName>
    <alternativeName>
        <fullName evidence="12">XTP/dITP diphosphatase</fullName>
    </alternativeName>
</protein>
<dbReference type="Pfam" id="PF01725">
    <property type="entry name" value="Ham1p_like"/>
    <property type="match status" value="1"/>
</dbReference>
<sequence length="189" mass="20712">MAPKLTFVTGNAMKLKEVRAILGEVGIEVVSQALDIPELQGTTQEIARDKCRRAADIIQGPCITEDTALCFDALDGLPGPYIKDFHTRLGLEGLNTLLEGFPDKTAWALCTFGYSAGPGTEPLLFEGRTKGKIVPPRGPSRFGWNPVFEESQSGKTFAEMTDDEKYSCSHRSRALELLKKFLDTLKSDA</sequence>
<dbReference type="GO" id="GO:0036220">
    <property type="term" value="F:ITP diphosphatase activity"/>
    <property type="evidence" value="ECO:0007669"/>
    <property type="project" value="UniProtKB-UniRule"/>
</dbReference>
<dbReference type="InterPro" id="IPR029001">
    <property type="entry name" value="ITPase-like_fam"/>
</dbReference>
<comment type="catalytic activity">
    <reaction evidence="10">
        <text>dITP + H2O = dIMP + diphosphate + H(+)</text>
        <dbReference type="Rhea" id="RHEA:28342"/>
        <dbReference type="ChEBI" id="CHEBI:15377"/>
        <dbReference type="ChEBI" id="CHEBI:15378"/>
        <dbReference type="ChEBI" id="CHEBI:33019"/>
        <dbReference type="ChEBI" id="CHEBI:61194"/>
        <dbReference type="ChEBI" id="CHEBI:61382"/>
        <dbReference type="EC" id="3.6.1.66"/>
    </reaction>
    <physiologicalReaction direction="left-to-right" evidence="10">
        <dbReference type="Rhea" id="RHEA:28343"/>
    </physiologicalReaction>
</comment>
<evidence type="ECO:0000313" key="15">
    <source>
        <dbReference type="Proteomes" id="UP001212997"/>
    </source>
</evidence>